<keyword evidence="2 5" id="KW-0863">Zinc-finger</keyword>
<dbReference type="InterPro" id="IPR057444">
    <property type="entry name" value="Znf-CCCH_AtC3H23-like"/>
</dbReference>
<sequence>MAMFPASLLFDPSIFFSPFFQFNYYCYLQRQPWHTFDDNFMMYSFKVKRCLDRRAHNWGYCPYVHQGERIQRRDPCKFQYKRQMCHESQDITMCRLGNRCKYSHGLYEYWLHPTRYRTRMCNMGLACRRRVCFFAHSLQQLRSVDLLPDYGAYGDGQFFPLLRDPPCHTLGGCEAGETSGTSYSYQRMLDDRSNIGEAAMNWHMDMIIMKLLEELDEELV</sequence>
<accession>A0A833QS65</accession>
<dbReference type="GO" id="GO:0003677">
    <property type="term" value="F:DNA binding"/>
    <property type="evidence" value="ECO:0007669"/>
    <property type="project" value="UniProtKB-KW"/>
</dbReference>
<evidence type="ECO:0000256" key="5">
    <source>
        <dbReference type="PROSITE-ProRule" id="PRU00723"/>
    </source>
</evidence>
<dbReference type="PANTHER" id="PTHR14493:SF155">
    <property type="entry name" value="ZINC FINGER CCCH DOMAIN-CONTAINING PROTEIN 20"/>
    <property type="match status" value="1"/>
</dbReference>
<dbReference type="InterPro" id="IPR000571">
    <property type="entry name" value="Znf_CCCH"/>
</dbReference>
<feature type="domain" description="C3H1-type" evidence="6">
    <location>
        <begin position="79"/>
        <end position="107"/>
    </location>
</feature>
<keyword evidence="3 5" id="KW-0862">Zinc</keyword>
<dbReference type="Gene3D" id="4.10.1000.10">
    <property type="entry name" value="Zinc finger, CCCH-type"/>
    <property type="match status" value="1"/>
</dbReference>
<evidence type="ECO:0000259" key="6">
    <source>
        <dbReference type="PROSITE" id="PS50103"/>
    </source>
</evidence>
<evidence type="ECO:0000313" key="7">
    <source>
        <dbReference type="EMBL" id="KAF3324722.1"/>
    </source>
</evidence>
<feature type="zinc finger region" description="C3H1-type" evidence="5">
    <location>
        <begin position="79"/>
        <end position="107"/>
    </location>
</feature>
<dbReference type="Pfam" id="PF25512">
    <property type="entry name" value="zf-CCCH_AtC3H23"/>
    <property type="match status" value="1"/>
</dbReference>
<dbReference type="InterPro" id="IPR045234">
    <property type="entry name" value="Unkempt-like"/>
</dbReference>
<dbReference type="Proteomes" id="UP000623129">
    <property type="component" value="Unassembled WGS sequence"/>
</dbReference>
<evidence type="ECO:0000256" key="4">
    <source>
        <dbReference type="ARBA" id="ARBA00023125"/>
    </source>
</evidence>
<evidence type="ECO:0000256" key="3">
    <source>
        <dbReference type="ARBA" id="ARBA00022833"/>
    </source>
</evidence>
<dbReference type="PANTHER" id="PTHR14493">
    <property type="entry name" value="UNKEMPT FAMILY MEMBER"/>
    <property type="match status" value="1"/>
</dbReference>
<reference evidence="7" key="1">
    <citation type="submission" date="2020-01" db="EMBL/GenBank/DDBJ databases">
        <title>Genome sequence of Kobresia littledalei, the first chromosome-level genome in the family Cyperaceae.</title>
        <authorList>
            <person name="Qu G."/>
        </authorList>
    </citation>
    <scope>NUCLEOTIDE SEQUENCE</scope>
    <source>
        <strain evidence="7">C.B.Clarke</strain>
        <tissue evidence="7">Leaf</tissue>
    </source>
</reference>
<evidence type="ECO:0000256" key="2">
    <source>
        <dbReference type="ARBA" id="ARBA00022771"/>
    </source>
</evidence>
<protein>
    <submittedName>
        <fullName evidence="7">Zinc finger CCCH domain-containing protein 54</fullName>
    </submittedName>
</protein>
<dbReference type="EMBL" id="SWLB01000021">
    <property type="protein sequence ID" value="KAF3324722.1"/>
    <property type="molecule type" value="Genomic_DNA"/>
</dbReference>
<dbReference type="InterPro" id="IPR036855">
    <property type="entry name" value="Znf_CCCH_sf"/>
</dbReference>
<evidence type="ECO:0000256" key="1">
    <source>
        <dbReference type="ARBA" id="ARBA00022723"/>
    </source>
</evidence>
<keyword evidence="4" id="KW-0238">DNA-binding</keyword>
<gene>
    <name evidence="7" type="ORF">FCM35_KLT10879</name>
</gene>
<evidence type="ECO:0000313" key="8">
    <source>
        <dbReference type="Proteomes" id="UP000623129"/>
    </source>
</evidence>
<dbReference type="SUPFAM" id="SSF90229">
    <property type="entry name" value="CCCH zinc finger"/>
    <property type="match status" value="1"/>
</dbReference>
<keyword evidence="1 5" id="KW-0479">Metal-binding</keyword>
<name>A0A833QS65_9POAL</name>
<dbReference type="GO" id="GO:0008270">
    <property type="term" value="F:zinc ion binding"/>
    <property type="evidence" value="ECO:0007669"/>
    <property type="project" value="UniProtKB-KW"/>
</dbReference>
<organism evidence="7 8">
    <name type="scientific">Carex littledalei</name>
    <dbReference type="NCBI Taxonomy" id="544730"/>
    <lineage>
        <taxon>Eukaryota</taxon>
        <taxon>Viridiplantae</taxon>
        <taxon>Streptophyta</taxon>
        <taxon>Embryophyta</taxon>
        <taxon>Tracheophyta</taxon>
        <taxon>Spermatophyta</taxon>
        <taxon>Magnoliopsida</taxon>
        <taxon>Liliopsida</taxon>
        <taxon>Poales</taxon>
        <taxon>Cyperaceae</taxon>
        <taxon>Cyperoideae</taxon>
        <taxon>Cariceae</taxon>
        <taxon>Carex</taxon>
        <taxon>Carex subgen. Euthyceras</taxon>
    </lineage>
</organism>
<dbReference type="PROSITE" id="PS50103">
    <property type="entry name" value="ZF_C3H1"/>
    <property type="match status" value="1"/>
</dbReference>
<comment type="caution">
    <text evidence="7">The sequence shown here is derived from an EMBL/GenBank/DDBJ whole genome shotgun (WGS) entry which is preliminary data.</text>
</comment>
<keyword evidence="8" id="KW-1185">Reference proteome</keyword>
<dbReference type="AlphaFoldDB" id="A0A833QS65"/>
<dbReference type="OrthoDB" id="410307at2759"/>
<proteinExistence type="predicted"/>